<dbReference type="SUPFAM" id="SSF51366">
    <property type="entry name" value="Ribulose-phoshate binding barrel"/>
    <property type="match status" value="1"/>
</dbReference>
<comment type="caution">
    <text evidence="1">The sequence shown here is derived from an EMBL/GenBank/DDBJ whole genome shotgun (WGS) entry which is preliminary data.</text>
</comment>
<organism evidence="1 2">
    <name type="scientific">Streptomyces rubrogriseus</name>
    <dbReference type="NCBI Taxonomy" id="194673"/>
    <lineage>
        <taxon>Bacteria</taxon>
        <taxon>Bacillati</taxon>
        <taxon>Actinomycetota</taxon>
        <taxon>Actinomycetes</taxon>
        <taxon>Kitasatosporales</taxon>
        <taxon>Streptomycetaceae</taxon>
        <taxon>Streptomyces</taxon>
        <taxon>Streptomyces violaceoruber group</taxon>
    </lineage>
</organism>
<dbReference type="Proteomes" id="UP000475666">
    <property type="component" value="Unassembled WGS sequence"/>
</dbReference>
<name>A0A6G3TT37_9ACTN</name>
<accession>A0A6G3TT37</accession>
<proteinExistence type="predicted"/>
<evidence type="ECO:0000313" key="1">
    <source>
        <dbReference type="EMBL" id="NEC39897.1"/>
    </source>
</evidence>
<protein>
    <submittedName>
        <fullName evidence="1">Thiamine phosphate synthase</fullName>
    </submittedName>
</protein>
<evidence type="ECO:0000313" key="2">
    <source>
        <dbReference type="Proteomes" id="UP000475666"/>
    </source>
</evidence>
<sequence length="40" mass="4127">EVLEAGARRVVVVRAITAAEDPGAAAAEFAERLRQAPAHG</sequence>
<gene>
    <name evidence="1" type="ORF">G3I66_43230</name>
</gene>
<dbReference type="Gene3D" id="3.20.20.70">
    <property type="entry name" value="Aldolase class I"/>
    <property type="match status" value="1"/>
</dbReference>
<dbReference type="EMBL" id="JAAGMQ010001269">
    <property type="protein sequence ID" value="NEC39897.1"/>
    <property type="molecule type" value="Genomic_DNA"/>
</dbReference>
<reference evidence="1 2" key="1">
    <citation type="submission" date="2020-01" db="EMBL/GenBank/DDBJ databases">
        <title>Insect and environment-associated Actinomycetes.</title>
        <authorList>
            <person name="Currrie C."/>
            <person name="Chevrette M."/>
            <person name="Carlson C."/>
            <person name="Stubbendieck R."/>
            <person name="Wendt-Pienkowski E."/>
        </authorList>
    </citation>
    <scope>NUCLEOTIDE SEQUENCE [LARGE SCALE GENOMIC DNA]</scope>
    <source>
        <strain evidence="1 2">SID7739</strain>
    </source>
</reference>
<dbReference type="InterPro" id="IPR011060">
    <property type="entry name" value="RibuloseP-bd_barrel"/>
</dbReference>
<dbReference type="InterPro" id="IPR013785">
    <property type="entry name" value="Aldolase_TIM"/>
</dbReference>
<feature type="non-terminal residue" evidence="1">
    <location>
        <position position="1"/>
    </location>
</feature>
<dbReference type="AlphaFoldDB" id="A0A6G3TT37"/>